<keyword evidence="1" id="KW-0614">Plasmid</keyword>
<dbReference type="EMBL" id="CP019064">
    <property type="protein sequence ID" value="AVF38030.1"/>
    <property type="molecule type" value="Genomic_DNA"/>
</dbReference>
<protein>
    <recommendedName>
        <fullName evidence="3">Fumarase D</fullName>
    </recommendedName>
</protein>
<dbReference type="Proteomes" id="UP000239197">
    <property type="component" value="Plasmid unnamed2"/>
</dbReference>
<reference evidence="2" key="1">
    <citation type="submission" date="2017-01" db="EMBL/GenBank/DDBJ databases">
        <title>Genome sequence of Rouxiella sp. ERMR1:05.</title>
        <authorList>
            <person name="Kumar R."/>
            <person name="Singh D."/>
            <person name="Kumar S."/>
        </authorList>
    </citation>
    <scope>NUCLEOTIDE SEQUENCE [LARGE SCALE GENOMIC DNA]</scope>
    <source>
        <strain evidence="2">ERMR1:05</strain>
        <plasmid evidence="2">unnamed2</plasmid>
    </source>
</reference>
<dbReference type="OrthoDB" id="6505688at2"/>
<sequence>MDIPNPVFEEACRLIGECCVMLAQNGEEISRNRIALRLERVQESAITITGRPNDALCQAIDRLKGL</sequence>
<evidence type="ECO:0000313" key="1">
    <source>
        <dbReference type="EMBL" id="AVF38030.1"/>
    </source>
</evidence>
<accession>A0A2L1UYL6</accession>
<name>A0A2L1UYL6_9GAMM</name>
<proteinExistence type="predicted"/>
<dbReference type="KEGG" id="rox:BV494_24315"/>
<dbReference type="AlphaFoldDB" id="A0A2L1UYL6"/>
<organism evidence="1 2">
    <name type="scientific">Rahnella sikkimica</name>
    <dbReference type="NCBI Taxonomy" id="1805933"/>
    <lineage>
        <taxon>Bacteria</taxon>
        <taxon>Pseudomonadati</taxon>
        <taxon>Pseudomonadota</taxon>
        <taxon>Gammaproteobacteria</taxon>
        <taxon>Enterobacterales</taxon>
        <taxon>Yersiniaceae</taxon>
        <taxon>Rahnella</taxon>
    </lineage>
</organism>
<geneLocation type="plasmid" evidence="1 2">
    <name>unnamed2</name>
</geneLocation>
<evidence type="ECO:0008006" key="3">
    <source>
        <dbReference type="Google" id="ProtNLM"/>
    </source>
</evidence>
<keyword evidence="2" id="KW-1185">Reference proteome</keyword>
<evidence type="ECO:0000313" key="2">
    <source>
        <dbReference type="Proteomes" id="UP000239197"/>
    </source>
</evidence>
<gene>
    <name evidence="1" type="ORF">BV494_24315</name>
</gene>